<dbReference type="PANTHER" id="PTHR32309">
    <property type="entry name" value="TYROSINE-PROTEIN KINASE"/>
    <property type="match status" value="1"/>
</dbReference>
<evidence type="ECO:0000313" key="3">
    <source>
        <dbReference type="EMBL" id="CDG81580.1"/>
    </source>
</evidence>
<evidence type="ECO:0000256" key="2">
    <source>
        <dbReference type="SAM" id="Phobius"/>
    </source>
</evidence>
<evidence type="ECO:0000313" key="4">
    <source>
        <dbReference type="Proteomes" id="UP000027604"/>
    </source>
</evidence>
<dbReference type="PATRIC" id="fig|1349767.4.peg.2660"/>
<feature type="transmembrane region" description="Helical" evidence="2">
    <location>
        <begin position="34"/>
        <end position="53"/>
    </location>
</feature>
<dbReference type="KEGG" id="jag:GJA_924"/>
<keyword evidence="2" id="KW-0472">Membrane</keyword>
<accession>W0V1U3</accession>
<dbReference type="STRING" id="1349767.GJA_924"/>
<dbReference type="HOGENOM" id="CLU_715467_0_0_4"/>
<feature type="transmembrane region" description="Helical" evidence="2">
    <location>
        <begin position="379"/>
        <end position="403"/>
    </location>
</feature>
<dbReference type="RefSeq" id="WP_051780274.1">
    <property type="nucleotide sequence ID" value="NZ_BCTH01000030.1"/>
</dbReference>
<organism evidence="3 4">
    <name type="scientific">Janthinobacterium agaricidamnosum NBRC 102515 = DSM 9628</name>
    <dbReference type="NCBI Taxonomy" id="1349767"/>
    <lineage>
        <taxon>Bacteria</taxon>
        <taxon>Pseudomonadati</taxon>
        <taxon>Pseudomonadota</taxon>
        <taxon>Betaproteobacteria</taxon>
        <taxon>Burkholderiales</taxon>
        <taxon>Oxalobacteraceae</taxon>
        <taxon>Janthinobacterium</taxon>
    </lineage>
</organism>
<keyword evidence="2" id="KW-0812">Transmembrane</keyword>
<dbReference type="GO" id="GO:0004713">
    <property type="term" value="F:protein tyrosine kinase activity"/>
    <property type="evidence" value="ECO:0007669"/>
    <property type="project" value="TreeGrafter"/>
</dbReference>
<dbReference type="OrthoDB" id="8707700at2"/>
<dbReference type="GO" id="GO:0005886">
    <property type="term" value="C:plasma membrane"/>
    <property type="evidence" value="ECO:0007669"/>
    <property type="project" value="TreeGrafter"/>
</dbReference>
<dbReference type="InterPro" id="IPR050445">
    <property type="entry name" value="Bact_polysacc_biosynth/exp"/>
</dbReference>
<gene>
    <name evidence="3" type="ORF">GJA_924</name>
</gene>
<evidence type="ECO:0008006" key="5">
    <source>
        <dbReference type="Google" id="ProtNLM"/>
    </source>
</evidence>
<name>W0V1U3_9BURK</name>
<dbReference type="AlphaFoldDB" id="W0V1U3"/>
<sequence length="412" mass="46569">MENHQRSNQKKSDFEEDIISIADLLPILWHSRRMVLTSTIIAGVVGASAALLLSQYKSEGFLQFGGPIPIKNETDQKKPEPERSNGISLSDYKRYAAAFNSSGRLSEFVQQKKLESMVGINGLRSVFSSREGGGRLIEPIYPFTKLDAKELLEDPKDGNNNVIGLRISYAAGKPEDAQQMVRLLGQYTMDTILYVTYSDALRFKHSEMTAKITKLDNDIIESKEKLLLYQRQGQSLKNIVSRYPDSSSQAARQVISVTEENARYLSPSVQLMTSEVQTAETNEDIYKSKREQKQYLLLREYYDQVKTLLDGTKSGETILRGMEGIKAEVFKNKDMSDEVIKEVYNTITIDNQNAQNLYLEKSRFIAGPSLPEHRSGRPVLTLMLSLLFGLLSSSFFAILRSWWKGNNVKTSN</sequence>
<feature type="region of interest" description="Disordered" evidence="1">
    <location>
        <begin position="68"/>
        <end position="87"/>
    </location>
</feature>
<dbReference type="Proteomes" id="UP000027604">
    <property type="component" value="Chromosome I"/>
</dbReference>
<keyword evidence="4" id="KW-1185">Reference proteome</keyword>
<dbReference type="PANTHER" id="PTHR32309:SF13">
    <property type="entry name" value="FERRIC ENTEROBACTIN TRANSPORT PROTEIN FEPE"/>
    <property type="match status" value="1"/>
</dbReference>
<reference evidence="3 4" key="1">
    <citation type="journal article" date="2015" name="Genome Announc.">
        <title>Genome Sequence of Mushroom Soft-Rot Pathogen Janthinobacterium agaricidamnosum.</title>
        <authorList>
            <person name="Graupner K."/>
            <person name="Lackner G."/>
            <person name="Hertweck C."/>
        </authorList>
    </citation>
    <scope>NUCLEOTIDE SEQUENCE [LARGE SCALE GENOMIC DNA]</scope>
    <source>
        <strain evidence="4">NBRC 102515 / DSM 9628</strain>
    </source>
</reference>
<dbReference type="EMBL" id="HG322949">
    <property type="protein sequence ID" value="CDG81580.1"/>
    <property type="molecule type" value="Genomic_DNA"/>
</dbReference>
<dbReference type="eggNOG" id="COG3765">
    <property type="taxonomic scope" value="Bacteria"/>
</dbReference>
<feature type="compositionally biased region" description="Basic and acidic residues" evidence="1">
    <location>
        <begin position="72"/>
        <end position="83"/>
    </location>
</feature>
<evidence type="ECO:0000256" key="1">
    <source>
        <dbReference type="SAM" id="MobiDB-lite"/>
    </source>
</evidence>
<proteinExistence type="predicted"/>
<keyword evidence="2" id="KW-1133">Transmembrane helix</keyword>
<protein>
    <recommendedName>
        <fullName evidence="5">Lipopolysaccharide biosynthesis protein</fullName>
    </recommendedName>
</protein>